<proteinExistence type="predicted"/>
<sequence length="289" mass="31567">MTDTRLDWCTAVAVVALSAGLAGAAPAQKTDVPKPDVVEFVPHRAVYDLKLSSARGNRPVESVRGRILYDFSGNSCEGYALQFRQVSEIDAGEGSLMTTDMRATTWEDAAAKTFRFNSQNYIDQKLKSAVDGRAERNGAKVGVNLSKPASKKFGIDSGGILFPTDHMRRIIVAARAGQSLLQGPVFDGSETGDKVYETLSVIGPVIEPETRKPEDAAAKDQTLSKMRRWPVTISYFDRSKAGGEQTPVYSIRFELYENGISRALSLDYNDFVVAGEMTSLEVRPAKPCK</sequence>
<keyword evidence="2" id="KW-1185">Reference proteome</keyword>
<accession>A0A1W6ZVZ4</accession>
<dbReference type="Proteomes" id="UP000194137">
    <property type="component" value="Chromosome"/>
</dbReference>
<dbReference type="Pfam" id="PF08904">
    <property type="entry name" value="EipB_like"/>
    <property type="match status" value="1"/>
</dbReference>
<organism evidence="1 2">
    <name type="scientific">Pseudorhodoplanes sinuspersici</name>
    <dbReference type="NCBI Taxonomy" id="1235591"/>
    <lineage>
        <taxon>Bacteria</taxon>
        <taxon>Pseudomonadati</taxon>
        <taxon>Pseudomonadota</taxon>
        <taxon>Alphaproteobacteria</taxon>
        <taxon>Hyphomicrobiales</taxon>
        <taxon>Pseudorhodoplanes</taxon>
    </lineage>
</organism>
<evidence type="ECO:0000313" key="1">
    <source>
        <dbReference type="EMBL" id="ARQ01476.1"/>
    </source>
</evidence>
<evidence type="ECO:0000313" key="2">
    <source>
        <dbReference type="Proteomes" id="UP000194137"/>
    </source>
</evidence>
<name>A0A1W6ZVZ4_9HYPH</name>
<dbReference type="KEGG" id="psin:CAK95_21980"/>
<dbReference type="EMBL" id="CP021112">
    <property type="protein sequence ID" value="ARQ01476.1"/>
    <property type="molecule type" value="Genomic_DNA"/>
</dbReference>
<dbReference type="AlphaFoldDB" id="A0A1W6ZVZ4"/>
<protein>
    <submittedName>
        <fullName evidence="1">Uncharacterized protein</fullName>
    </submittedName>
</protein>
<dbReference type="OrthoDB" id="9815514at2"/>
<gene>
    <name evidence="1" type="ORF">CAK95_21980</name>
</gene>
<dbReference type="InterPro" id="IPR015000">
    <property type="entry name" value="EipB-like"/>
</dbReference>
<dbReference type="STRING" id="1235591.CAK95_21980"/>
<reference evidence="1 2" key="1">
    <citation type="submission" date="2017-05" db="EMBL/GenBank/DDBJ databases">
        <title>Full genome sequence of Pseudorhodoplanes sinuspersici.</title>
        <authorList>
            <person name="Dastgheib S.M.M."/>
            <person name="Shavandi M."/>
            <person name="Tirandaz H."/>
        </authorList>
    </citation>
    <scope>NUCLEOTIDE SEQUENCE [LARGE SCALE GENOMIC DNA]</scope>
    <source>
        <strain evidence="1 2">RIPI110</strain>
    </source>
</reference>
<dbReference type="RefSeq" id="WP_086089867.1">
    <property type="nucleotide sequence ID" value="NZ_CP021112.1"/>
</dbReference>